<dbReference type="Proteomes" id="UP000242146">
    <property type="component" value="Unassembled WGS sequence"/>
</dbReference>
<dbReference type="OrthoDB" id="41532at2759"/>
<reference evidence="2 3" key="1">
    <citation type="submission" date="2016-07" db="EMBL/GenBank/DDBJ databases">
        <title>Pervasive Adenine N6-methylation of Active Genes in Fungi.</title>
        <authorList>
            <consortium name="DOE Joint Genome Institute"/>
            <person name="Mondo S.J."/>
            <person name="Dannebaum R.O."/>
            <person name="Kuo R.C."/>
            <person name="Labutti K."/>
            <person name="Haridas S."/>
            <person name="Kuo A."/>
            <person name="Salamov A."/>
            <person name="Ahrendt S.R."/>
            <person name="Lipzen A."/>
            <person name="Sullivan W."/>
            <person name="Andreopoulos W.B."/>
            <person name="Clum A."/>
            <person name="Lindquist E."/>
            <person name="Daum C."/>
            <person name="Ramamoorthy G.K."/>
            <person name="Gryganskyi A."/>
            <person name="Culley D."/>
            <person name="Magnuson J.K."/>
            <person name="James T.Y."/>
            <person name="O'Malley M.A."/>
            <person name="Stajich J.E."/>
            <person name="Spatafora J.W."/>
            <person name="Visel A."/>
            <person name="Grigoriev I.V."/>
        </authorList>
    </citation>
    <scope>NUCLEOTIDE SEQUENCE [LARGE SCALE GENOMIC DNA]</scope>
    <source>
        <strain evidence="2 3">NRRL 3301</strain>
    </source>
</reference>
<dbReference type="AlphaFoldDB" id="A0A1X2G7D6"/>
<evidence type="ECO:0000259" key="1">
    <source>
        <dbReference type="PROSITE" id="PS51186"/>
    </source>
</evidence>
<feature type="domain" description="N-acetyltransferase" evidence="1">
    <location>
        <begin position="8"/>
        <end position="168"/>
    </location>
</feature>
<proteinExistence type="predicted"/>
<dbReference type="InterPro" id="IPR016181">
    <property type="entry name" value="Acyl_CoA_acyltransferase"/>
</dbReference>
<dbReference type="CDD" id="cd04301">
    <property type="entry name" value="NAT_SF"/>
    <property type="match status" value="1"/>
</dbReference>
<comment type="caution">
    <text evidence="2">The sequence shown here is derived from an EMBL/GenBank/DDBJ whole genome shotgun (WGS) entry which is preliminary data.</text>
</comment>
<name>A0A1X2G7D6_9FUNG</name>
<protein>
    <submittedName>
        <fullName evidence="2">Acyl-CoA N-acyltransferase</fullName>
    </submittedName>
</protein>
<sequence length="169" mass="19434">MATVSDRYLVRRGEPLDDDFILDSYYKMYLEMGFKAEEISPDWRKHTLDTLNKNRQELEAMTFVATDIQTNKVVGCGVCQLHNTDSLHPHIFNYSRIREGYIWSIYVEPTHRRHGLATQLVAACNDYFRDIGVTVSRLFASNAGRPVYEGLGFAQVNEFCVDMSLSLPK</sequence>
<accession>A0A1X2G7D6</accession>
<evidence type="ECO:0000313" key="2">
    <source>
        <dbReference type="EMBL" id="ORX46999.1"/>
    </source>
</evidence>
<dbReference type="Pfam" id="PF00583">
    <property type="entry name" value="Acetyltransf_1"/>
    <property type="match status" value="1"/>
</dbReference>
<organism evidence="2 3">
    <name type="scientific">Hesseltinella vesiculosa</name>
    <dbReference type="NCBI Taxonomy" id="101127"/>
    <lineage>
        <taxon>Eukaryota</taxon>
        <taxon>Fungi</taxon>
        <taxon>Fungi incertae sedis</taxon>
        <taxon>Mucoromycota</taxon>
        <taxon>Mucoromycotina</taxon>
        <taxon>Mucoromycetes</taxon>
        <taxon>Mucorales</taxon>
        <taxon>Cunninghamellaceae</taxon>
        <taxon>Hesseltinella</taxon>
    </lineage>
</organism>
<gene>
    <name evidence="2" type="ORF">DM01DRAFT_1339303</name>
</gene>
<dbReference type="SUPFAM" id="SSF55729">
    <property type="entry name" value="Acyl-CoA N-acyltransferases (Nat)"/>
    <property type="match status" value="1"/>
</dbReference>
<keyword evidence="2" id="KW-0808">Transferase</keyword>
<dbReference type="EMBL" id="MCGT01000035">
    <property type="protein sequence ID" value="ORX46999.1"/>
    <property type="molecule type" value="Genomic_DNA"/>
</dbReference>
<dbReference type="Gene3D" id="3.40.630.30">
    <property type="match status" value="1"/>
</dbReference>
<keyword evidence="3" id="KW-1185">Reference proteome</keyword>
<dbReference type="GO" id="GO:0016747">
    <property type="term" value="F:acyltransferase activity, transferring groups other than amino-acyl groups"/>
    <property type="evidence" value="ECO:0007669"/>
    <property type="project" value="InterPro"/>
</dbReference>
<dbReference type="PROSITE" id="PS51186">
    <property type="entry name" value="GNAT"/>
    <property type="match status" value="1"/>
</dbReference>
<dbReference type="InterPro" id="IPR000182">
    <property type="entry name" value="GNAT_dom"/>
</dbReference>
<evidence type="ECO:0000313" key="3">
    <source>
        <dbReference type="Proteomes" id="UP000242146"/>
    </source>
</evidence>
<keyword evidence="2" id="KW-0012">Acyltransferase</keyword>